<accession>A0A059E1G3</accession>
<proteinExistence type="predicted"/>
<evidence type="ECO:0000259" key="1">
    <source>
        <dbReference type="PROSITE" id="PS50830"/>
    </source>
</evidence>
<dbReference type="PANTHER" id="PTHR12302">
    <property type="entry name" value="EBNA2 BINDING PROTEIN P100"/>
    <property type="match status" value="1"/>
</dbReference>
<dbReference type="PROSITE" id="PS51257">
    <property type="entry name" value="PROKAR_LIPOPROTEIN"/>
    <property type="match status" value="1"/>
</dbReference>
<name>A0A059E1G3_9PROT</name>
<evidence type="ECO:0000313" key="3">
    <source>
        <dbReference type="Proteomes" id="UP000024547"/>
    </source>
</evidence>
<dbReference type="STRING" id="1280948.HY36_16565"/>
<dbReference type="EMBL" id="AWFH01000013">
    <property type="protein sequence ID" value="KCZ61473.1"/>
    <property type="molecule type" value="Genomic_DNA"/>
</dbReference>
<dbReference type="InterPro" id="IPR035437">
    <property type="entry name" value="SNase_OB-fold_sf"/>
</dbReference>
<dbReference type="Pfam" id="PF00565">
    <property type="entry name" value="SNase"/>
    <property type="match status" value="1"/>
</dbReference>
<dbReference type="PANTHER" id="PTHR12302:SF26">
    <property type="entry name" value="BLR1266 PROTEIN"/>
    <property type="match status" value="1"/>
</dbReference>
<dbReference type="SUPFAM" id="SSF50199">
    <property type="entry name" value="Staphylococcal nuclease"/>
    <property type="match status" value="1"/>
</dbReference>
<feature type="domain" description="TNase-like" evidence="1">
    <location>
        <begin position="26"/>
        <end position="146"/>
    </location>
</feature>
<comment type="caution">
    <text evidence="2">The sequence shown here is derived from an EMBL/GenBank/DDBJ whole genome shotgun (WGS) entry which is preliminary data.</text>
</comment>
<organism evidence="2 3">
    <name type="scientific">Hyphomonas atlantica</name>
    <dbReference type="NCBI Taxonomy" id="1280948"/>
    <lineage>
        <taxon>Bacteria</taxon>
        <taxon>Pseudomonadati</taxon>
        <taxon>Pseudomonadota</taxon>
        <taxon>Alphaproteobacteria</taxon>
        <taxon>Hyphomonadales</taxon>
        <taxon>Hyphomonadaceae</taxon>
        <taxon>Hyphomonas</taxon>
    </lineage>
</organism>
<evidence type="ECO:0000313" key="2">
    <source>
        <dbReference type="EMBL" id="KCZ61473.1"/>
    </source>
</evidence>
<dbReference type="Proteomes" id="UP000024547">
    <property type="component" value="Unassembled WGS sequence"/>
</dbReference>
<reference evidence="2 3" key="1">
    <citation type="journal article" date="2014" name="Antonie Van Leeuwenhoek">
        <title>Hyphomonas beringensis sp. nov. and Hyphomonas chukchiensis sp. nov., isolated from surface seawater of the Bering Sea and Chukchi Sea.</title>
        <authorList>
            <person name="Li C."/>
            <person name="Lai Q."/>
            <person name="Li G."/>
            <person name="Dong C."/>
            <person name="Wang J."/>
            <person name="Liao Y."/>
            <person name="Shao Z."/>
        </authorList>
    </citation>
    <scope>NUCLEOTIDE SEQUENCE [LARGE SCALE GENOMIC DNA]</scope>
    <source>
        <strain evidence="2 3">22II1-22F38</strain>
    </source>
</reference>
<dbReference type="Gene3D" id="2.40.50.90">
    <property type="match status" value="1"/>
</dbReference>
<dbReference type="eggNOG" id="COG1525">
    <property type="taxonomic scope" value="Bacteria"/>
</dbReference>
<sequence>MTNRPGPVTSVILVLTLTSCSPPTNTETVTGAASVIDGDTIEIHGQRIRLSGYDTPERGARCGTVNVYQKAAFALSDLIGNRTVTCAVTDTDKYGRGVATCSAGSVDFGDHMVAAGWGRDWPRYSRRRYADAEAEARASKAGIWGLNCPSDLWGDRTYN</sequence>
<protein>
    <recommendedName>
        <fullName evidence="1">TNase-like domain-containing protein</fullName>
    </recommendedName>
</protein>
<dbReference type="AlphaFoldDB" id="A0A059E1G3"/>
<dbReference type="PATRIC" id="fig|1280948.3.peg.1845"/>
<dbReference type="SMART" id="SM00318">
    <property type="entry name" value="SNc"/>
    <property type="match status" value="1"/>
</dbReference>
<gene>
    <name evidence="2" type="ORF">HY36_16565</name>
</gene>
<dbReference type="RefSeq" id="WP_051602660.1">
    <property type="nucleotide sequence ID" value="NZ_AWFH01000013.1"/>
</dbReference>
<dbReference type="OrthoDB" id="9805504at2"/>
<keyword evidence="3" id="KW-1185">Reference proteome</keyword>
<dbReference type="PROSITE" id="PS50830">
    <property type="entry name" value="TNASE_3"/>
    <property type="match status" value="1"/>
</dbReference>
<dbReference type="InterPro" id="IPR016071">
    <property type="entry name" value="Staphylococal_nuclease_OB-fold"/>
</dbReference>